<comment type="caution">
    <text evidence="2">The sequence shown here is derived from an EMBL/GenBank/DDBJ whole genome shotgun (WGS) entry which is preliminary data.</text>
</comment>
<dbReference type="EMBL" id="JAUOZS010000001">
    <property type="protein sequence ID" value="MDT8901421.1"/>
    <property type="molecule type" value="Genomic_DNA"/>
</dbReference>
<accession>A0ABU3NX91</accession>
<dbReference type="InterPro" id="IPR033788">
    <property type="entry name" value="VbhA-like"/>
</dbReference>
<sequence>MMLPMLLFWGLLIWGGIVLVRKLSWSSHPNRLAPESGKALEILKERYAKGEITREEFEQMKKDIQIHH</sequence>
<dbReference type="RefSeq" id="WP_413779931.1">
    <property type="nucleotide sequence ID" value="NZ_JAUOZS010000001.1"/>
</dbReference>
<dbReference type="Proteomes" id="UP001254848">
    <property type="component" value="Unassembled WGS sequence"/>
</dbReference>
<protein>
    <submittedName>
        <fullName evidence="2">SHOCT domain-containing protein</fullName>
    </submittedName>
</protein>
<dbReference type="CDD" id="cd11586">
    <property type="entry name" value="VbhA_like"/>
    <property type="match status" value="1"/>
</dbReference>
<feature type="domain" description="SHOCT" evidence="1">
    <location>
        <begin position="39"/>
        <end position="64"/>
    </location>
</feature>
<evidence type="ECO:0000259" key="1">
    <source>
        <dbReference type="Pfam" id="PF09851"/>
    </source>
</evidence>
<dbReference type="InterPro" id="IPR018649">
    <property type="entry name" value="SHOCT"/>
</dbReference>
<name>A0ABU3NX91_9FIRM</name>
<evidence type="ECO:0000313" key="2">
    <source>
        <dbReference type="EMBL" id="MDT8901421.1"/>
    </source>
</evidence>
<organism evidence="2 3">
    <name type="scientific">Anaeroselena agilis</name>
    <dbReference type="NCBI Taxonomy" id="3063788"/>
    <lineage>
        <taxon>Bacteria</taxon>
        <taxon>Bacillati</taxon>
        <taxon>Bacillota</taxon>
        <taxon>Negativicutes</taxon>
        <taxon>Acetonemataceae</taxon>
        <taxon>Anaeroselena</taxon>
    </lineage>
</organism>
<reference evidence="2 3" key="1">
    <citation type="submission" date="2023-07" db="EMBL/GenBank/DDBJ databases">
        <title>The novel representative of Negativicutes class, Anaeroselena agilis gen. nov. sp. nov.</title>
        <authorList>
            <person name="Prokofeva M.I."/>
            <person name="Elcheninov A.G."/>
            <person name="Klyukina A."/>
            <person name="Kublanov I.V."/>
            <person name="Frolov E.N."/>
            <person name="Podosokorskaya O.A."/>
        </authorList>
    </citation>
    <scope>NUCLEOTIDE SEQUENCE [LARGE SCALE GENOMIC DNA]</scope>
    <source>
        <strain evidence="2 3">4137-cl</strain>
    </source>
</reference>
<evidence type="ECO:0000313" key="3">
    <source>
        <dbReference type="Proteomes" id="UP001254848"/>
    </source>
</evidence>
<dbReference type="Pfam" id="PF09851">
    <property type="entry name" value="SHOCT"/>
    <property type="match status" value="1"/>
</dbReference>
<proteinExistence type="predicted"/>
<keyword evidence="3" id="KW-1185">Reference proteome</keyword>
<gene>
    <name evidence="2" type="ORF">Q4T40_09235</name>
</gene>